<comment type="subcellular location">
    <subcellularLocation>
        <location evidence="1">Secreted</location>
    </subcellularLocation>
</comment>
<dbReference type="PANTHER" id="PTHR38340">
    <property type="entry name" value="S-LAYER PROTEIN"/>
    <property type="match status" value="1"/>
</dbReference>
<dbReference type="GO" id="GO:0005509">
    <property type="term" value="F:calcium ion binding"/>
    <property type="evidence" value="ECO:0007669"/>
    <property type="project" value="InterPro"/>
</dbReference>
<dbReference type="Pfam" id="PF00353">
    <property type="entry name" value="HemolysinCabind"/>
    <property type="match status" value="19"/>
</dbReference>
<feature type="region of interest" description="Disordered" evidence="3">
    <location>
        <begin position="371"/>
        <end position="392"/>
    </location>
</feature>
<feature type="compositionally biased region" description="Acidic residues" evidence="3">
    <location>
        <begin position="306"/>
        <end position="318"/>
    </location>
</feature>
<dbReference type="GeneID" id="83883146"/>
<evidence type="ECO:0000313" key="4">
    <source>
        <dbReference type="EMBL" id="CUK10562.1"/>
    </source>
</evidence>
<feature type="compositionally biased region" description="Low complexity" evidence="3">
    <location>
        <begin position="371"/>
        <end position="381"/>
    </location>
</feature>
<dbReference type="PROSITE" id="PS00330">
    <property type="entry name" value="HEMOLYSIN_CALCIUM"/>
    <property type="match status" value="12"/>
</dbReference>
<feature type="region of interest" description="Disordered" evidence="3">
    <location>
        <begin position="306"/>
        <end position="343"/>
    </location>
</feature>
<dbReference type="Gene3D" id="2.160.20.160">
    <property type="match status" value="1"/>
</dbReference>
<accession>A0A0P1IFN1</accession>
<dbReference type="PANTHER" id="PTHR38340:SF1">
    <property type="entry name" value="S-LAYER PROTEIN"/>
    <property type="match status" value="1"/>
</dbReference>
<organism evidence="4 5">
    <name type="scientific">Shimia thalassica</name>
    <dbReference type="NCBI Taxonomy" id="1715693"/>
    <lineage>
        <taxon>Bacteria</taxon>
        <taxon>Pseudomonadati</taxon>
        <taxon>Pseudomonadota</taxon>
        <taxon>Alphaproteobacteria</taxon>
        <taxon>Rhodobacterales</taxon>
        <taxon>Roseobacteraceae</taxon>
    </lineage>
</organism>
<dbReference type="EMBL" id="CYTW01000005">
    <property type="protein sequence ID" value="CUK10562.1"/>
    <property type="molecule type" value="Genomic_DNA"/>
</dbReference>
<gene>
    <name evidence="4" type="primary">cya_23</name>
    <name evidence="4" type="ORF">PH7735_03463</name>
</gene>
<evidence type="ECO:0000256" key="2">
    <source>
        <dbReference type="ARBA" id="ARBA00022525"/>
    </source>
</evidence>
<dbReference type="InterPro" id="IPR001343">
    <property type="entry name" value="Hemolysn_Ca-bd"/>
</dbReference>
<dbReference type="Proteomes" id="UP000051870">
    <property type="component" value="Unassembled WGS sequence"/>
</dbReference>
<dbReference type="PRINTS" id="PR00313">
    <property type="entry name" value="CABNDNGRPT"/>
</dbReference>
<protein>
    <submittedName>
        <fullName evidence="4">Cyclolysin</fullName>
    </submittedName>
</protein>
<name>A0A0P1IFN1_9RHOB</name>
<evidence type="ECO:0000256" key="1">
    <source>
        <dbReference type="ARBA" id="ARBA00004613"/>
    </source>
</evidence>
<sequence length="1777" mass="182180">MADFDGTEIDDVFVATPSSDGLEIIGNGGDDSLTGSGGADFIRGDSDTTPNVGDDSLFGLGGSDTLIGDGGDDFLDGGAGDDSLIAGEGWDTLGGSDGNDTLQGGPVNPNRLLGGYGDDLVLGGDVRDSLLGGAGSDTLRGGGGDDYLIGDGDYDHDETNDGSIHNAFADSISGEDGDDALFGGGLDTLDGGAGDDDLYYYIFDTLPTFDNIQGDAGSDVLSIRGIVPVSGNTGENAVGMNLVLTDSHGIERLLVDRFFTIGGDGDDFVDLSQVLLPEGTSGTFRLFDGDDTMHGSMHDDTIIGDSVDDGNTLDDGDDSLFGAEGNDDLHGGAGNDSLFGEDGDDDLYGGHGADYLSGGVGNDTLRADVSNSSNHFGHSSGPDGLNDTLDGGAGDDVLYSGQYAQLDEYVGTEVYLGGEGEDTLSVGGLRGDLILDSGASIEVLIGRIYGLESGITVDLSGLSATGQEQDFHPIGEELAPFVAGDTSIASLTTERQNTHSVLGAGADIMTGSMFNDQVVAGAGNDVIAGGAGTDVLEGREGDDSLDGQDGDDFLIGDQGNDTLVGGDGNDHFYLRAAAGDRDVLRGGEGIDTVHTNLQLFSGTDYRTISSLILDEAASIELLEIGHTDVRATEGDDVFFLGDLVSISHRNPSDPTDTFRVQLLGGNDRFEIGDVGATGITDQQIHGGDGDDLIDFTGEGLSGLTGAYRTYIHGEAGNDTLRGTATADFLSGGEGNDVIEAEAGDDSINAGSGADTVFGGTGDDTIRSQAVSGESVELDGGEGDDTFFASILDDAAIRGGVGHDRLYFDNFFGSLIFDETTSIEYLNIDSSSLGGSGDDYLDVANVAEIDTRRPLDLPTYGNWDASFRFGSGNDTLIGSQFSEIISGGEGDDSLDAGAGDDLFLAYQGRDTLQGGAGVDTVILESRPESSGGGAVDTSEVFLDATTSVERIDFNAQAFFGAAADELFDFGGVTNYISYVAMDLGGGADTFVGGAGNDVLTAGGNSRFLDGGDGTDRLTADFSAISNDIIMSHGAPATATDYSLAFSGAPDIRNFEQAFITLGSGNDRFVVDGNSELSDSIIGGAGDDTIGAGSGDATLDGGEGTDLLVLDFSGLGYNRYNETNTDAGRVRMLRDESSRSETNAATTLSELSFIIADNRVSNYGETGADREDHIHVTNFEQANIIGSLFDDILTGGELDDTLIGGAGDDILRGGGGGVDSIDGGSGNDQIWATQFGTLSGGEGHDFLSLDLSWAAQVTAADATGTVDVAGASPTQFSGFEHFQVTLGAGDDLFAVSQNAEIADTIIGGAGNDTILGGTGDDSLDGGDGTDLLVLDFSGLGYNRYNETNTDAGRVRMLRDESSRSETNAATTLSELSFIIADNRVSNYGETGADREDHIHVTNFEQANIIGSLFDDILTGGELDDTLIGGAGDDSLRGNAGTDQMEGGTGNDTLLAGNGDDSLRGGAGNDSLVGGEGRDTAYFDISSLDAVVSVVDGGLQIISSLGTDFVDASVEMISFSDRVLSFVETIGLSDLLLNGTAGPDTLVGAGGNDTLLGEDGWDVLRGHEGDDSLRGGDGNDTLVGGDGDDILIGGDSADDRRDVIYGGAGNDSIDGGYGNDELRGDAGNDTIAGGFGADTVIGGAGDDTLTGAAFGDQIFGGDGGDFINGGFGYDLMNGGAGADRFFHLGIADHGSDWVQDYNAAEGDVLHFGNGAEVSNQFQINTTHTATAEGERSGDDNIEEAFVIYRPTGQIMWALVDGAGQTAINLQIGQDVFDLQA</sequence>
<dbReference type="RefSeq" id="WP_058312636.1">
    <property type="nucleotide sequence ID" value="NZ_CYTW01000005.1"/>
</dbReference>
<dbReference type="InterPro" id="IPR018511">
    <property type="entry name" value="Hemolysin-typ_Ca-bd_CS"/>
</dbReference>
<evidence type="ECO:0000256" key="3">
    <source>
        <dbReference type="SAM" id="MobiDB-lite"/>
    </source>
</evidence>
<keyword evidence="5" id="KW-1185">Reference proteome</keyword>
<dbReference type="GO" id="GO:0005576">
    <property type="term" value="C:extracellular region"/>
    <property type="evidence" value="ECO:0007669"/>
    <property type="project" value="UniProtKB-SubCell"/>
</dbReference>
<reference evidence="5" key="1">
    <citation type="submission" date="2015-09" db="EMBL/GenBank/DDBJ databases">
        <authorList>
            <person name="Rodrigo-Torres Lidia"/>
            <person name="Arahal R.David."/>
        </authorList>
    </citation>
    <scope>NUCLEOTIDE SEQUENCE [LARGE SCALE GENOMIC DNA]</scope>
    <source>
        <strain evidence="5">CECT 7735</strain>
    </source>
</reference>
<dbReference type="SUPFAM" id="SSF51120">
    <property type="entry name" value="beta-Roll"/>
    <property type="match status" value="11"/>
</dbReference>
<dbReference type="STRING" id="1715693.PH7735_03463"/>
<dbReference type="InterPro" id="IPR011049">
    <property type="entry name" value="Serralysin-like_metalloprot_C"/>
</dbReference>
<dbReference type="Gene3D" id="2.150.10.10">
    <property type="entry name" value="Serralysin-like metalloprotease, C-terminal"/>
    <property type="match status" value="12"/>
</dbReference>
<evidence type="ECO:0000313" key="5">
    <source>
        <dbReference type="Proteomes" id="UP000051870"/>
    </source>
</evidence>
<proteinExistence type="predicted"/>
<dbReference type="InterPro" id="IPR050557">
    <property type="entry name" value="RTX_toxin/Mannuronan_C5-epim"/>
</dbReference>
<keyword evidence="2" id="KW-0964">Secreted</keyword>